<evidence type="ECO:0000313" key="3">
    <source>
        <dbReference type="Proteomes" id="UP000591131"/>
    </source>
</evidence>
<proteinExistence type="predicted"/>
<feature type="transmembrane region" description="Helical" evidence="1">
    <location>
        <begin position="649"/>
        <end position="672"/>
    </location>
</feature>
<dbReference type="EMBL" id="JAAPAO010000080">
    <property type="protein sequence ID" value="KAF4673599.1"/>
    <property type="molecule type" value="Genomic_DNA"/>
</dbReference>
<sequence length="821" mass="89577">MVAVCCLVGYTTARLVGVESCDSSSYQHYQLQCDVTVDGLANSMWSSDISQDSTGNAWIRWTFTEPLQIDSYMIQACTTSPSTVNGMEEFDGDSCAQQQSPLSWILKGGLQLSTLAELDRRERQTAWKGSERRVFGLEQPVTVRHLRLELAESSGEFGQFSIAEFDAFSPMEVSIHVGTWSNCSEICGGGIRRRPVECHGDDDRTDYPLARCAFSLGVPPTSSEPCNTQPCPLVTIVNMNATAVPSEPTHLSLRIEPSGEMTIYCLVEEGEWLEQQQPTYTFDHMVDFGQEISCVLPSCEFVFDGLSPNTTYNITCAFAEDGEDAWGIKSIAELVSTGQGDVTFVEVTDYDATTLNITVGIDVVGTAQKPTTVRCEVFQATVEDPLEVSSNNTYVTSSTPTVSSEVSTLEAACDGNRTCDLVATGLQSGSLYNVTCWTSPNGKPVSVTEPARTRPAVILDAKHLETIMQPEPGAVLSIAMTSKSYVACHGTPTKELVCCPSSPSYETMRSMPWVPCASRCDITIMGLRQGERYAFWCSGMPILSSLQYEYFPSDDFGIRLTIPQQQLLTTLSPPGTAPPSISTQFQENRNEIKKELITDGDVESAIRLCIIIVLGICLMCCLCVPLFRKHSLMDGTHISTGSLTGKGKLLLMEVIIIATAVSQVGSVIFYHHHRTGWTKLVQSLALTVAISMALLVWQMGVAGIFHFFFGGRQRRGTHRYVGQMDAQRLGVIFLPPLSLVAINSCSAEEADTAYSVKLFYMKLDTLVGVTPYVSVLVALLIDTAVSDNVEPSGPLWIPLACLATALVRSNMCSYASLSRTQ</sequence>
<evidence type="ECO:0000313" key="2">
    <source>
        <dbReference type="EMBL" id="KAF4673599.1"/>
    </source>
</evidence>
<feature type="transmembrane region" description="Helical" evidence="1">
    <location>
        <begin position="793"/>
        <end position="811"/>
    </location>
</feature>
<dbReference type="SUPFAM" id="SSF82895">
    <property type="entry name" value="TSP-1 type 1 repeat"/>
    <property type="match status" value="1"/>
</dbReference>
<evidence type="ECO:0000256" key="1">
    <source>
        <dbReference type="SAM" id="Phobius"/>
    </source>
</evidence>
<dbReference type="InterPro" id="IPR008979">
    <property type="entry name" value="Galactose-bd-like_sf"/>
</dbReference>
<dbReference type="Gene3D" id="2.20.100.10">
    <property type="entry name" value="Thrombospondin type-1 (TSP1) repeat"/>
    <property type="match status" value="1"/>
</dbReference>
<dbReference type="Proteomes" id="UP000591131">
    <property type="component" value="Unassembled WGS sequence"/>
</dbReference>
<dbReference type="InterPro" id="IPR000884">
    <property type="entry name" value="TSP1_rpt"/>
</dbReference>
<dbReference type="OrthoDB" id="5948003at2759"/>
<dbReference type="Pfam" id="PF19030">
    <property type="entry name" value="TSP1_ADAMTS"/>
    <property type="match status" value="1"/>
</dbReference>
<accession>A0A7J6MPS3</accession>
<dbReference type="InterPro" id="IPR036383">
    <property type="entry name" value="TSP1_rpt_sf"/>
</dbReference>
<keyword evidence="1" id="KW-0472">Membrane</keyword>
<name>A0A7J6MPS3_PERCH</name>
<keyword evidence="3" id="KW-1185">Reference proteome</keyword>
<keyword evidence="1" id="KW-1133">Transmembrane helix</keyword>
<dbReference type="SMART" id="SM00209">
    <property type="entry name" value="TSP1"/>
    <property type="match status" value="1"/>
</dbReference>
<comment type="caution">
    <text evidence="2">The sequence shown here is derived from an EMBL/GenBank/DDBJ whole genome shotgun (WGS) entry which is preliminary data.</text>
</comment>
<dbReference type="PROSITE" id="PS50092">
    <property type="entry name" value="TSP1"/>
    <property type="match status" value="1"/>
</dbReference>
<dbReference type="SUPFAM" id="SSF49785">
    <property type="entry name" value="Galactose-binding domain-like"/>
    <property type="match status" value="1"/>
</dbReference>
<feature type="transmembrane region" description="Helical" evidence="1">
    <location>
        <begin position="684"/>
        <end position="709"/>
    </location>
</feature>
<dbReference type="Gene3D" id="2.60.120.260">
    <property type="entry name" value="Galactose-binding domain-like"/>
    <property type="match status" value="1"/>
</dbReference>
<dbReference type="AlphaFoldDB" id="A0A7J6MPS3"/>
<keyword evidence="1" id="KW-0812">Transmembrane</keyword>
<protein>
    <submittedName>
        <fullName evidence="2">Uncharacterized protein</fullName>
    </submittedName>
</protein>
<organism evidence="2 3">
    <name type="scientific">Perkinsus chesapeaki</name>
    <name type="common">Clam parasite</name>
    <name type="synonym">Perkinsus andrewsi</name>
    <dbReference type="NCBI Taxonomy" id="330153"/>
    <lineage>
        <taxon>Eukaryota</taxon>
        <taxon>Sar</taxon>
        <taxon>Alveolata</taxon>
        <taxon>Perkinsozoa</taxon>
        <taxon>Perkinsea</taxon>
        <taxon>Perkinsida</taxon>
        <taxon>Perkinsidae</taxon>
        <taxon>Perkinsus</taxon>
    </lineage>
</organism>
<gene>
    <name evidence="2" type="ORF">FOL47_010406</name>
</gene>
<reference evidence="2 3" key="1">
    <citation type="submission" date="2020-04" db="EMBL/GenBank/DDBJ databases">
        <title>Perkinsus chesapeaki whole genome sequence.</title>
        <authorList>
            <person name="Bogema D.R."/>
        </authorList>
    </citation>
    <scope>NUCLEOTIDE SEQUENCE [LARGE SCALE GENOMIC DNA]</scope>
    <source>
        <strain evidence="2">ATCC PRA-425</strain>
    </source>
</reference>
<feature type="transmembrane region" description="Helical" evidence="1">
    <location>
        <begin position="763"/>
        <end position="781"/>
    </location>
</feature>
<feature type="transmembrane region" description="Helical" evidence="1">
    <location>
        <begin position="605"/>
        <end position="628"/>
    </location>
</feature>